<dbReference type="PANTHER" id="PTHR12993:SF29">
    <property type="entry name" value="BLR3841 PROTEIN"/>
    <property type="match status" value="1"/>
</dbReference>
<gene>
    <name evidence="1" type="ORF">NX02_21590</name>
</gene>
<dbReference type="InterPro" id="IPR024078">
    <property type="entry name" value="LmbE-like_dom_sf"/>
</dbReference>
<dbReference type="eggNOG" id="COG2120">
    <property type="taxonomic scope" value="Bacteria"/>
</dbReference>
<proteinExistence type="predicted"/>
<reference evidence="1 2" key="1">
    <citation type="submission" date="2013-07" db="EMBL/GenBank/DDBJ databases">
        <title>Completed genome of Sphingomonas sanxanigenens NX02.</title>
        <authorList>
            <person name="Ma T."/>
            <person name="Huang H."/>
            <person name="Wu M."/>
            <person name="Li X."/>
            <person name="Li G."/>
        </authorList>
    </citation>
    <scope>NUCLEOTIDE SEQUENCE [LARGE SCALE GENOMIC DNA]</scope>
    <source>
        <strain evidence="1 2">NX02</strain>
    </source>
</reference>
<dbReference type="InterPro" id="IPR003737">
    <property type="entry name" value="GlcNAc_PI_deacetylase-related"/>
</dbReference>
<evidence type="ECO:0008006" key="3">
    <source>
        <dbReference type="Google" id="ProtNLM"/>
    </source>
</evidence>
<dbReference type="Proteomes" id="UP000018851">
    <property type="component" value="Chromosome"/>
</dbReference>
<protein>
    <recommendedName>
        <fullName evidence="3">GlcNAc-PI de-N-acetylase</fullName>
    </recommendedName>
</protein>
<dbReference type="Gene3D" id="3.40.50.10320">
    <property type="entry name" value="LmbE-like"/>
    <property type="match status" value="1"/>
</dbReference>
<evidence type="ECO:0000313" key="2">
    <source>
        <dbReference type="Proteomes" id="UP000018851"/>
    </source>
</evidence>
<dbReference type="AlphaFoldDB" id="W0ADH2"/>
<dbReference type="Pfam" id="PF02585">
    <property type="entry name" value="PIG-L"/>
    <property type="match status" value="1"/>
</dbReference>
<evidence type="ECO:0000313" key="1">
    <source>
        <dbReference type="EMBL" id="AHE55949.1"/>
    </source>
</evidence>
<dbReference type="PANTHER" id="PTHR12993">
    <property type="entry name" value="N-ACETYLGLUCOSAMINYL-PHOSPHATIDYLINOSITOL DE-N-ACETYLASE-RELATED"/>
    <property type="match status" value="1"/>
</dbReference>
<dbReference type="HOGENOM" id="CLU_049311_0_1_5"/>
<organism evidence="1 2">
    <name type="scientific">Sphingomonas sanxanigenens DSM 19645 = NX02</name>
    <dbReference type="NCBI Taxonomy" id="1123269"/>
    <lineage>
        <taxon>Bacteria</taxon>
        <taxon>Pseudomonadati</taxon>
        <taxon>Pseudomonadota</taxon>
        <taxon>Alphaproteobacteria</taxon>
        <taxon>Sphingomonadales</taxon>
        <taxon>Sphingomonadaceae</taxon>
        <taxon>Sphingomonas</taxon>
    </lineage>
</organism>
<dbReference type="SUPFAM" id="SSF102588">
    <property type="entry name" value="LmbE-like"/>
    <property type="match status" value="1"/>
</dbReference>
<accession>W0ADH2</accession>
<dbReference type="KEGG" id="ssan:NX02_21590"/>
<dbReference type="PATRIC" id="fig|1123269.5.peg.4221"/>
<sequence length="223" mass="24594">MVNPEPLDRSVWARSRWLVIAPHPDDETLGAGALIGQAARGGRLGGILYLTDGSGSHPDGTPRLAAARRAEARAAIRRLSPRGTAIDWVGWQDAHPHAPGSPRFDRDVAWLAAMLRRRRIDAIAVTDRAESHCDHVAAFGFAAAAVRQARRRVALFAYHVWSAAPPNARRRIRTAALRPGHRRHALRAHRSQLSPVMGDGFRLSAEQCRMTPFDILDLCRVRA</sequence>
<dbReference type="EMBL" id="CP006644">
    <property type="protein sequence ID" value="AHE55949.1"/>
    <property type="molecule type" value="Genomic_DNA"/>
</dbReference>
<dbReference type="STRING" id="1123269.NX02_21590"/>
<keyword evidence="2" id="KW-1185">Reference proteome</keyword>
<dbReference type="GO" id="GO:0016811">
    <property type="term" value="F:hydrolase activity, acting on carbon-nitrogen (but not peptide) bonds, in linear amides"/>
    <property type="evidence" value="ECO:0007669"/>
    <property type="project" value="TreeGrafter"/>
</dbReference>
<name>W0ADH2_9SPHN</name>